<reference evidence="2" key="1">
    <citation type="submission" date="2024-02" db="EMBL/GenBank/DDBJ databases">
        <authorList>
            <consortium name="ELIXIR-Norway"/>
            <consortium name="Elixir Norway"/>
        </authorList>
    </citation>
    <scope>NUCLEOTIDE SEQUENCE</scope>
</reference>
<evidence type="ECO:0000256" key="1">
    <source>
        <dbReference type="SAM" id="MobiDB-lite"/>
    </source>
</evidence>
<feature type="region of interest" description="Disordered" evidence="1">
    <location>
        <begin position="23"/>
        <end position="57"/>
    </location>
</feature>
<dbReference type="Proteomes" id="UP001497512">
    <property type="component" value="Chromosome 10"/>
</dbReference>
<evidence type="ECO:0000313" key="3">
    <source>
        <dbReference type="Proteomes" id="UP001497512"/>
    </source>
</evidence>
<sequence>MSKAAAIKSELDDVDALWNTALNDFETEQHDGQESSIGDESDPEDHGATAQKQLSADVKPGINTVGQRNLLQLQQSMQALQTSLGVCQVGQQGGLQMLNGQQLEQHGQGAKGSMPRAFPMRGTRASVRPQVTQQMHRSDAAMGGEEVITLRLSKKEHASAQRKARRTIVNNARKLAITRKANGQKPFFVTCDSSGKPKPPHRNIWVNMLRGYCSCLDPSIDNINAQPRALMNQVRNRLEENWEYVGNDLSYREFKAQVNVFLKNRRHGLKLLIEAGGARPNDCAEEHWENLKCLITSEAKRGEAARNRAMRARVNTLRRSGHCGEVGSNHAIKTRDNASSHSGHGGEENELGQPPTPAELNANLSKEKGAAKPSVSTHSKCVASPSMKMAGSISKPQGVTPCTPSGSDATNWHHRLSTLEGLMAQVVAAVMKNNATATTMEGTINQEEVVNVPSGSDATNWHHRLSTLEGLMAQVVATMMKNKAPTASVEGTKNQEEVANVPHAPRMMKPYDLDKTFEGSALPTVNRHESMISHRYPDEGNTTGLSNTISEVGNAQQEPLVDCSHKQSTMVGTQEESTKVVVGLEKSNLNNQEVADSMKQQRKRKSLSKKTATEVTSHSEDVFHVSPTHKLRSSEGQSILKQRIKVELLDPTS</sequence>
<feature type="region of interest" description="Disordered" evidence="1">
    <location>
        <begin position="320"/>
        <end position="361"/>
    </location>
</feature>
<organism evidence="2 3">
    <name type="scientific">Sphagnum troendelagicum</name>
    <dbReference type="NCBI Taxonomy" id="128251"/>
    <lineage>
        <taxon>Eukaryota</taxon>
        <taxon>Viridiplantae</taxon>
        <taxon>Streptophyta</taxon>
        <taxon>Embryophyta</taxon>
        <taxon>Bryophyta</taxon>
        <taxon>Sphagnophytina</taxon>
        <taxon>Sphagnopsida</taxon>
        <taxon>Sphagnales</taxon>
        <taxon>Sphagnaceae</taxon>
        <taxon>Sphagnum</taxon>
    </lineage>
</organism>
<feature type="compositionally biased region" description="Polar residues" evidence="1">
    <location>
        <begin position="394"/>
        <end position="407"/>
    </location>
</feature>
<accession>A0ABP0TI00</accession>
<feature type="region of interest" description="Disordered" evidence="1">
    <location>
        <begin position="388"/>
        <end position="407"/>
    </location>
</feature>
<feature type="region of interest" description="Disordered" evidence="1">
    <location>
        <begin position="593"/>
        <end position="620"/>
    </location>
</feature>
<dbReference type="EMBL" id="OZ019902">
    <property type="protein sequence ID" value="CAK9194400.1"/>
    <property type="molecule type" value="Genomic_DNA"/>
</dbReference>
<proteinExistence type="predicted"/>
<keyword evidence="3" id="KW-1185">Reference proteome</keyword>
<protein>
    <submittedName>
        <fullName evidence="2">Uncharacterized protein</fullName>
    </submittedName>
</protein>
<name>A0ABP0TI00_9BRYO</name>
<gene>
    <name evidence="2" type="ORF">CSSPTR1EN2_LOCUS2507</name>
</gene>
<evidence type="ECO:0000313" key="2">
    <source>
        <dbReference type="EMBL" id="CAK9194400.1"/>
    </source>
</evidence>